<evidence type="ECO:0000313" key="1">
    <source>
        <dbReference type="EMBL" id="QHT26425.1"/>
    </source>
</evidence>
<accession>A0A6C0EGG0</accession>
<name>A0A6C0EGG0_9ZZZZ</name>
<dbReference type="AlphaFoldDB" id="A0A6C0EGG0"/>
<protein>
    <submittedName>
        <fullName evidence="1">Uncharacterized protein</fullName>
    </submittedName>
</protein>
<organism evidence="1">
    <name type="scientific">viral metagenome</name>
    <dbReference type="NCBI Taxonomy" id="1070528"/>
    <lineage>
        <taxon>unclassified sequences</taxon>
        <taxon>metagenomes</taxon>
        <taxon>organismal metagenomes</taxon>
    </lineage>
</organism>
<reference evidence="1" key="1">
    <citation type="journal article" date="2020" name="Nature">
        <title>Giant virus diversity and host interactions through global metagenomics.</title>
        <authorList>
            <person name="Schulz F."/>
            <person name="Roux S."/>
            <person name="Paez-Espino D."/>
            <person name="Jungbluth S."/>
            <person name="Walsh D.A."/>
            <person name="Denef V.J."/>
            <person name="McMahon K.D."/>
            <person name="Konstantinidis K.T."/>
            <person name="Eloe-Fadrosh E.A."/>
            <person name="Kyrpides N.C."/>
            <person name="Woyke T."/>
        </authorList>
    </citation>
    <scope>NUCLEOTIDE SEQUENCE</scope>
    <source>
        <strain evidence="1">GVMAG-M-3300023179-27</strain>
    </source>
</reference>
<dbReference type="EMBL" id="MN739789">
    <property type="protein sequence ID" value="QHT26425.1"/>
    <property type="molecule type" value="Genomic_DNA"/>
</dbReference>
<proteinExistence type="predicted"/>
<sequence length="152" mass="18181">MSFNKLSEETDYNVSRQHKLHYGHFHDFVMTMCFEELLNGWIGIAKNKNVKFIPADIIKRDFGMKTKRFARFYVSLMDIELIGHFIESNSMNTIRHQFIKQYFDSYCKSMLLSEHFLYIDISSVMDYLIKRKIHFNIFGCWCSSQFLLICAE</sequence>